<name>A0A090MQF2_AFIFE</name>
<dbReference type="Proteomes" id="UP000035762">
    <property type="component" value="Unassembled WGS sequence"/>
</dbReference>
<evidence type="ECO:0000313" key="2">
    <source>
        <dbReference type="Proteomes" id="UP000035762"/>
    </source>
</evidence>
<dbReference type="AlphaFoldDB" id="A0A090MQF2"/>
<sequence length="43" mass="4473">MPVSTETMVVAIATPADGPSFGVAPSGTWTWMSRFSNRGGSMP</sequence>
<reference evidence="1 2" key="1">
    <citation type="journal article" date="2014" name="Genome Announc.">
        <title>Genome Sequence of Afipia felis Strain 76713, Isolated in Hospital Water Using an Amoeba Co-Culture Procedure.</title>
        <authorList>
            <person name="Benamar S."/>
            <person name="La Scola B."/>
            <person name="Croce O."/>
        </authorList>
    </citation>
    <scope>NUCLEOTIDE SEQUENCE [LARGE SCALE GENOMIC DNA]</scope>
    <source>
        <strain evidence="1 2">76713</strain>
    </source>
</reference>
<organism evidence="1 2">
    <name type="scientific">Afipia felis</name>
    <name type="common">Cat scratch disease bacillus</name>
    <dbReference type="NCBI Taxonomy" id="1035"/>
    <lineage>
        <taxon>Bacteria</taxon>
        <taxon>Pseudomonadati</taxon>
        <taxon>Pseudomonadota</taxon>
        <taxon>Alphaproteobacteria</taxon>
        <taxon>Hyphomicrobiales</taxon>
        <taxon>Nitrobacteraceae</taxon>
        <taxon>Afipia</taxon>
    </lineage>
</organism>
<comment type="caution">
    <text evidence="1">The sequence shown here is derived from an EMBL/GenBank/DDBJ whole genome shotgun (WGS) entry which is preliminary data.</text>
</comment>
<gene>
    <name evidence="1" type="ORF">BN961_01248</name>
</gene>
<evidence type="ECO:0000313" key="1">
    <source>
        <dbReference type="EMBL" id="CEG07844.1"/>
    </source>
</evidence>
<proteinExistence type="predicted"/>
<accession>A0A090MQF2</accession>
<protein>
    <submittedName>
        <fullName evidence="1">Uncharacterized protein</fullName>
    </submittedName>
</protein>
<dbReference type="EMBL" id="CCAZ020000001">
    <property type="protein sequence ID" value="CEG07844.1"/>
    <property type="molecule type" value="Genomic_DNA"/>
</dbReference>
<keyword evidence="2" id="KW-1185">Reference proteome</keyword>